<name>A0A5S4EHF0_9PROT</name>
<gene>
    <name evidence="1" type="ORF">ACCUM_3559</name>
</gene>
<dbReference type="EMBL" id="SWAD01000162">
    <property type="protein sequence ID" value="TMQ74701.1"/>
    <property type="molecule type" value="Genomic_DNA"/>
</dbReference>
<evidence type="ECO:0000313" key="1">
    <source>
        <dbReference type="EMBL" id="TMQ74701.1"/>
    </source>
</evidence>
<comment type="caution">
    <text evidence="1">The sequence shown here is derived from an EMBL/GenBank/DDBJ whole genome shotgun (WGS) entry which is preliminary data.</text>
</comment>
<proteinExistence type="predicted"/>
<accession>A0A5S4EHF0</accession>
<organism evidence="1 2">
    <name type="scientific">Candidatus Accumulibacter phosphatis</name>
    <dbReference type="NCBI Taxonomy" id="327160"/>
    <lineage>
        <taxon>Bacteria</taxon>
        <taxon>Pseudomonadati</taxon>
        <taxon>Pseudomonadota</taxon>
        <taxon>Betaproteobacteria</taxon>
        <taxon>Candidatus Accumulibacter</taxon>
    </lineage>
</organism>
<evidence type="ECO:0000313" key="2">
    <source>
        <dbReference type="Proteomes" id="UP000306324"/>
    </source>
</evidence>
<dbReference type="Proteomes" id="UP000306324">
    <property type="component" value="Unassembled WGS sequence"/>
</dbReference>
<protein>
    <submittedName>
        <fullName evidence="1">Uncharacterized protein</fullName>
    </submittedName>
</protein>
<sequence length="63" mass="7010">MLKRSMDLIKENNADIVALVAAKEAPFRASHWLIHFADHHPLEEVAFSPAFIDAEVLGSSPVR</sequence>
<dbReference type="AlphaFoldDB" id="A0A5S4EHF0"/>
<keyword evidence="2" id="KW-1185">Reference proteome</keyword>
<reference evidence="1 2" key="1">
    <citation type="submission" date="2019-04" db="EMBL/GenBank/DDBJ databases">
        <title>A novel phosphate-accumulating bacterium identified in bioreactor for phosphate removal from wastewater.</title>
        <authorList>
            <person name="Kotlyarov R.Y."/>
            <person name="Beletsky A.V."/>
            <person name="Kallistova A.Y."/>
            <person name="Dorofeev A.G."/>
            <person name="Nikolaev Y.Y."/>
            <person name="Pimenov N.V."/>
            <person name="Ravin N.V."/>
            <person name="Mardanov A.V."/>
        </authorList>
    </citation>
    <scope>NUCLEOTIDE SEQUENCE [LARGE SCALE GENOMIC DNA]</scope>
    <source>
        <strain evidence="1 2">Bin19</strain>
    </source>
</reference>